<dbReference type="PROSITE" id="PS00623">
    <property type="entry name" value="GMC_OXRED_1"/>
    <property type="match status" value="1"/>
</dbReference>
<dbReference type="PIRSF" id="PIRSF000137">
    <property type="entry name" value="Alcohol_oxidase"/>
    <property type="match status" value="1"/>
</dbReference>
<keyword evidence="3 5" id="KW-0285">Flavoprotein</keyword>
<comment type="cofactor">
    <cofactor evidence="1">
        <name>FAD</name>
        <dbReference type="ChEBI" id="CHEBI:57692"/>
    </cofactor>
</comment>
<evidence type="ECO:0000259" key="7">
    <source>
        <dbReference type="PROSITE" id="PS00623"/>
    </source>
</evidence>
<dbReference type="InterPro" id="IPR007867">
    <property type="entry name" value="GMC_OxRtase_C"/>
</dbReference>
<dbReference type="Pfam" id="PF00732">
    <property type="entry name" value="GMC_oxred_N"/>
    <property type="match status" value="1"/>
</dbReference>
<dbReference type="InterPro" id="IPR036188">
    <property type="entry name" value="FAD/NAD-bd_sf"/>
</dbReference>
<feature type="region of interest" description="Disordered" evidence="6">
    <location>
        <begin position="132"/>
        <end position="151"/>
    </location>
</feature>
<evidence type="ECO:0000256" key="3">
    <source>
        <dbReference type="ARBA" id="ARBA00022630"/>
    </source>
</evidence>
<dbReference type="Gene3D" id="3.50.50.60">
    <property type="entry name" value="FAD/NAD(P)-binding domain"/>
    <property type="match status" value="1"/>
</dbReference>
<dbReference type="SUPFAM" id="SSF54373">
    <property type="entry name" value="FAD-linked reductases, C-terminal domain"/>
    <property type="match status" value="1"/>
</dbReference>
<evidence type="ECO:0000256" key="1">
    <source>
        <dbReference type="ARBA" id="ARBA00001974"/>
    </source>
</evidence>
<organism evidence="9 10">
    <name type="scientific">Kordiimonas pumila</name>
    <dbReference type="NCBI Taxonomy" id="2161677"/>
    <lineage>
        <taxon>Bacteria</taxon>
        <taxon>Pseudomonadati</taxon>
        <taxon>Pseudomonadota</taxon>
        <taxon>Alphaproteobacteria</taxon>
        <taxon>Kordiimonadales</taxon>
        <taxon>Kordiimonadaceae</taxon>
        <taxon>Kordiimonas</taxon>
    </lineage>
</organism>
<name>A0ABV7D8Z6_9PROT</name>
<evidence type="ECO:0000313" key="10">
    <source>
        <dbReference type="Proteomes" id="UP001595444"/>
    </source>
</evidence>
<evidence type="ECO:0000256" key="5">
    <source>
        <dbReference type="RuleBase" id="RU003968"/>
    </source>
</evidence>
<dbReference type="NCBIfam" id="NF002550">
    <property type="entry name" value="PRK02106.1"/>
    <property type="match status" value="1"/>
</dbReference>
<dbReference type="PROSITE" id="PS51257">
    <property type="entry name" value="PROKAR_LIPOPROTEIN"/>
    <property type="match status" value="1"/>
</dbReference>
<dbReference type="InterPro" id="IPR012132">
    <property type="entry name" value="GMC_OxRdtase"/>
</dbReference>
<evidence type="ECO:0000313" key="9">
    <source>
        <dbReference type="EMBL" id="MFC3053601.1"/>
    </source>
</evidence>
<proteinExistence type="inferred from homology"/>
<feature type="domain" description="Glucose-methanol-choline oxidoreductase N-terminal" evidence="7">
    <location>
        <begin position="83"/>
        <end position="106"/>
    </location>
</feature>
<sequence>MNTKIYDYIIIGAGSAGCALAARLSENRSVSVLLLEAGDRDTSLNISMPGMIINVVPPNKLNWSYWTVPQKHLQGRSLYWPRGKVLGGSSAINGLLYVRGNSRDYDEWAQMGCTGWSFDELLPYFKKSEGSDRENDAFHNSDGPLKTSQHTSASPLNIAFLKAAKEMGLPYTDDFNGPTQEGVGWYDQTIKKGRRQSAAKAYIHPAANRKNLTVITGAHVQRMLLQGRKVTGVEVFRNNQTETWQAGREIILCGGAVNSPQVLQLSGIGDPVDIQNVGLPVLHELPGVGKNLQDHLDLTLYAHLNAPLSVIKYNAPLKAFTELAKWFMKKPGVISDCITPVGGFLKTDKALERPDIQLHIMLAMANKPHGLSRPKEHGFGIHICQLRPHSRGTISLNSCDPRAPARIDPNYLSAPEDINVMRRGAKMVRALMRQNSLNAIIEKEKSPWDEIAPDDDSAVNEAIRAQAETIYHPVGTCSMGPAHSKSSVVDPNLKVIGIEGLRIADASVMPRLIGGNTNASTIMIAEKCADMIKAGQ</sequence>
<evidence type="ECO:0000256" key="4">
    <source>
        <dbReference type="ARBA" id="ARBA00022827"/>
    </source>
</evidence>
<dbReference type="PANTHER" id="PTHR11552">
    <property type="entry name" value="GLUCOSE-METHANOL-CHOLINE GMC OXIDOREDUCTASE"/>
    <property type="match status" value="1"/>
</dbReference>
<dbReference type="PROSITE" id="PS00624">
    <property type="entry name" value="GMC_OXRED_2"/>
    <property type="match status" value="1"/>
</dbReference>
<accession>A0ABV7D8Z6</accession>
<keyword evidence="4 5" id="KW-0274">FAD</keyword>
<dbReference type="Pfam" id="PF05199">
    <property type="entry name" value="GMC_oxred_C"/>
    <property type="match status" value="1"/>
</dbReference>
<dbReference type="EMBL" id="JBHRSL010000027">
    <property type="protein sequence ID" value="MFC3053601.1"/>
    <property type="molecule type" value="Genomic_DNA"/>
</dbReference>
<protein>
    <submittedName>
        <fullName evidence="9">GMC family oxidoreductase</fullName>
    </submittedName>
</protein>
<dbReference type="Gene3D" id="3.30.560.10">
    <property type="entry name" value="Glucose Oxidase, domain 3"/>
    <property type="match status" value="1"/>
</dbReference>
<comment type="similarity">
    <text evidence="2 5">Belongs to the GMC oxidoreductase family.</text>
</comment>
<dbReference type="RefSeq" id="WP_194215449.1">
    <property type="nucleotide sequence ID" value="NZ_CP061205.1"/>
</dbReference>
<evidence type="ECO:0000256" key="6">
    <source>
        <dbReference type="SAM" id="MobiDB-lite"/>
    </source>
</evidence>
<keyword evidence="10" id="KW-1185">Reference proteome</keyword>
<dbReference type="InterPro" id="IPR000172">
    <property type="entry name" value="GMC_OxRdtase_N"/>
</dbReference>
<feature type="domain" description="Glucose-methanol-choline oxidoreductase N-terminal" evidence="8">
    <location>
        <begin position="255"/>
        <end position="269"/>
    </location>
</feature>
<gene>
    <name evidence="9" type="ORF">ACFOKA_17000</name>
</gene>
<dbReference type="SUPFAM" id="SSF51905">
    <property type="entry name" value="FAD/NAD(P)-binding domain"/>
    <property type="match status" value="1"/>
</dbReference>
<reference evidence="10" key="1">
    <citation type="journal article" date="2019" name="Int. J. Syst. Evol. Microbiol.">
        <title>The Global Catalogue of Microorganisms (GCM) 10K type strain sequencing project: providing services to taxonomists for standard genome sequencing and annotation.</title>
        <authorList>
            <consortium name="The Broad Institute Genomics Platform"/>
            <consortium name="The Broad Institute Genome Sequencing Center for Infectious Disease"/>
            <person name="Wu L."/>
            <person name="Ma J."/>
        </authorList>
    </citation>
    <scope>NUCLEOTIDE SEQUENCE [LARGE SCALE GENOMIC DNA]</scope>
    <source>
        <strain evidence="10">KCTC 62164</strain>
    </source>
</reference>
<comment type="caution">
    <text evidence="9">The sequence shown here is derived from an EMBL/GenBank/DDBJ whole genome shotgun (WGS) entry which is preliminary data.</text>
</comment>
<dbReference type="Proteomes" id="UP001595444">
    <property type="component" value="Unassembled WGS sequence"/>
</dbReference>
<evidence type="ECO:0000256" key="2">
    <source>
        <dbReference type="ARBA" id="ARBA00010790"/>
    </source>
</evidence>
<dbReference type="PANTHER" id="PTHR11552:SF147">
    <property type="entry name" value="CHOLINE DEHYDROGENASE, MITOCHONDRIAL"/>
    <property type="match status" value="1"/>
</dbReference>
<evidence type="ECO:0000259" key="8">
    <source>
        <dbReference type="PROSITE" id="PS00624"/>
    </source>
</evidence>